<comment type="caution">
    <text evidence="3">The sequence shown here is derived from an EMBL/GenBank/DDBJ whole genome shotgun (WGS) entry which is preliminary data.</text>
</comment>
<dbReference type="Proteomes" id="UP000799429">
    <property type="component" value="Unassembled WGS sequence"/>
</dbReference>
<accession>A0A9P4VTJ8</accession>
<dbReference type="InterPro" id="IPR036188">
    <property type="entry name" value="FAD/NAD-bd_sf"/>
</dbReference>
<feature type="domain" description="FAD dependent oxidoreductase" evidence="2">
    <location>
        <begin position="46"/>
        <end position="430"/>
    </location>
</feature>
<organism evidence="3 4">
    <name type="scientific">Patellaria atrata CBS 101060</name>
    <dbReference type="NCBI Taxonomy" id="1346257"/>
    <lineage>
        <taxon>Eukaryota</taxon>
        <taxon>Fungi</taxon>
        <taxon>Dikarya</taxon>
        <taxon>Ascomycota</taxon>
        <taxon>Pezizomycotina</taxon>
        <taxon>Dothideomycetes</taxon>
        <taxon>Dothideomycetes incertae sedis</taxon>
        <taxon>Patellariales</taxon>
        <taxon>Patellariaceae</taxon>
        <taxon>Patellaria</taxon>
    </lineage>
</organism>
<gene>
    <name evidence="3" type="ORF">M501DRAFT_924334</name>
</gene>
<keyword evidence="4" id="KW-1185">Reference proteome</keyword>
<name>A0A9P4VTJ8_9PEZI</name>
<dbReference type="PANTHER" id="PTHR13847">
    <property type="entry name" value="SARCOSINE DEHYDROGENASE-RELATED"/>
    <property type="match status" value="1"/>
</dbReference>
<dbReference type="OrthoDB" id="429143at2759"/>
<dbReference type="SUPFAM" id="SSF51905">
    <property type="entry name" value="FAD/NAD(P)-binding domain"/>
    <property type="match status" value="1"/>
</dbReference>
<evidence type="ECO:0000259" key="2">
    <source>
        <dbReference type="Pfam" id="PF01266"/>
    </source>
</evidence>
<dbReference type="GO" id="GO:0005737">
    <property type="term" value="C:cytoplasm"/>
    <property type="evidence" value="ECO:0007669"/>
    <property type="project" value="TreeGrafter"/>
</dbReference>
<feature type="region of interest" description="Disordered" evidence="1">
    <location>
        <begin position="1"/>
        <end position="21"/>
    </location>
</feature>
<dbReference type="Pfam" id="PF01266">
    <property type="entry name" value="DAO"/>
    <property type="match status" value="1"/>
</dbReference>
<dbReference type="Gene3D" id="3.30.9.10">
    <property type="entry name" value="D-Amino Acid Oxidase, subunit A, domain 2"/>
    <property type="match status" value="1"/>
</dbReference>
<dbReference type="Gene3D" id="3.50.50.60">
    <property type="entry name" value="FAD/NAD(P)-binding domain"/>
    <property type="match status" value="1"/>
</dbReference>
<dbReference type="EMBL" id="MU006089">
    <property type="protein sequence ID" value="KAF2843223.1"/>
    <property type="molecule type" value="Genomic_DNA"/>
</dbReference>
<evidence type="ECO:0000256" key="1">
    <source>
        <dbReference type="SAM" id="MobiDB-lite"/>
    </source>
</evidence>
<sequence length="489" mass="53637">MTVKADSSDTPARLPSEHPTVSFWHSEPSEFLLGHHTTPELPECADIVIIGSGITGTSIARFLADDSRSDGKSIVMLEAREACWGATGRNGGHCQPLLFDRTPEIAEFELANIAAVKSYIEANEIPCEWRSVTGCRSFWSEEIMSMAERAVAALKKARPDIGKLITITRDPEIMKQHRIQGAVGITLTEGAGQLWPYKYVAYILEKLIKNGRLNLQVKTTVTAIEQIPTTMLGDAQGARYVVQTRSGNIRARHVALATNGYTSHLLPEFTDLIVPCRGEMSALLPPEGSSRLPNSYGFQGAKGHNINHDEYLVQRPFQDVPNPAGHLMFGGGRGVEKEESLGLDDDSVIDEDAAKYLRKTLLESLILGGNAKDLKELKATHEWTGIMGYSRDDTPWVGPIPDNPGLWLAGGYTGHGMPNGTLCGKALANMILTWEEGLDLENTEDLHRAGGEMPRSYLVTTERLKQARNMPTVMESDRLGLFRLYVGSA</sequence>
<evidence type="ECO:0000313" key="3">
    <source>
        <dbReference type="EMBL" id="KAF2843223.1"/>
    </source>
</evidence>
<reference evidence="3" key="1">
    <citation type="journal article" date="2020" name="Stud. Mycol.">
        <title>101 Dothideomycetes genomes: a test case for predicting lifestyles and emergence of pathogens.</title>
        <authorList>
            <person name="Haridas S."/>
            <person name="Albert R."/>
            <person name="Binder M."/>
            <person name="Bloem J."/>
            <person name="Labutti K."/>
            <person name="Salamov A."/>
            <person name="Andreopoulos B."/>
            <person name="Baker S."/>
            <person name="Barry K."/>
            <person name="Bills G."/>
            <person name="Bluhm B."/>
            <person name="Cannon C."/>
            <person name="Castanera R."/>
            <person name="Culley D."/>
            <person name="Daum C."/>
            <person name="Ezra D."/>
            <person name="Gonzalez J."/>
            <person name="Henrissat B."/>
            <person name="Kuo A."/>
            <person name="Liang C."/>
            <person name="Lipzen A."/>
            <person name="Lutzoni F."/>
            <person name="Magnuson J."/>
            <person name="Mondo S."/>
            <person name="Nolan M."/>
            <person name="Ohm R."/>
            <person name="Pangilinan J."/>
            <person name="Park H.-J."/>
            <person name="Ramirez L."/>
            <person name="Alfaro M."/>
            <person name="Sun H."/>
            <person name="Tritt A."/>
            <person name="Yoshinaga Y."/>
            <person name="Zwiers L.-H."/>
            <person name="Turgeon B."/>
            <person name="Goodwin S."/>
            <person name="Spatafora J."/>
            <person name="Crous P."/>
            <person name="Grigoriev I."/>
        </authorList>
    </citation>
    <scope>NUCLEOTIDE SEQUENCE</scope>
    <source>
        <strain evidence="3">CBS 101060</strain>
    </source>
</reference>
<evidence type="ECO:0000313" key="4">
    <source>
        <dbReference type="Proteomes" id="UP000799429"/>
    </source>
</evidence>
<dbReference type="InterPro" id="IPR006076">
    <property type="entry name" value="FAD-dep_OxRdtase"/>
</dbReference>
<dbReference type="PANTHER" id="PTHR13847:SF129">
    <property type="entry name" value="FAD DEPENDENT OXIDOREDUCTASE"/>
    <property type="match status" value="1"/>
</dbReference>
<dbReference type="AlphaFoldDB" id="A0A9P4VTJ8"/>
<protein>
    <submittedName>
        <fullName evidence="3">FAD dependent oxidoreductase-like protein</fullName>
    </submittedName>
</protein>
<proteinExistence type="predicted"/>